<evidence type="ECO:0000313" key="3">
    <source>
        <dbReference type="Proteomes" id="UP000325081"/>
    </source>
</evidence>
<dbReference type="EMBL" id="BKCP01011514">
    <property type="protein sequence ID" value="GER54741.1"/>
    <property type="molecule type" value="Genomic_DNA"/>
</dbReference>
<keyword evidence="1" id="KW-1133">Transmembrane helix</keyword>
<organism evidence="2 3">
    <name type="scientific">Striga asiatica</name>
    <name type="common">Asiatic witchweed</name>
    <name type="synonym">Buchnera asiatica</name>
    <dbReference type="NCBI Taxonomy" id="4170"/>
    <lineage>
        <taxon>Eukaryota</taxon>
        <taxon>Viridiplantae</taxon>
        <taxon>Streptophyta</taxon>
        <taxon>Embryophyta</taxon>
        <taxon>Tracheophyta</taxon>
        <taxon>Spermatophyta</taxon>
        <taxon>Magnoliopsida</taxon>
        <taxon>eudicotyledons</taxon>
        <taxon>Gunneridae</taxon>
        <taxon>Pentapetalae</taxon>
        <taxon>asterids</taxon>
        <taxon>lamiids</taxon>
        <taxon>Lamiales</taxon>
        <taxon>Orobanchaceae</taxon>
        <taxon>Buchnereae</taxon>
        <taxon>Striga</taxon>
    </lineage>
</organism>
<gene>
    <name evidence="2" type="ORF">STAS_32370</name>
</gene>
<sequence>MAIFRTFWIAATSLYIRASLHLRFQNRTFYVDLLAPLLSSVSMIAGILGLSLGFKLTHCMARRPISLDPFTEYWPASLGSIMQRNLRVLVRTFEVLKSRYMTGLSAPCKNAKPFAAPIAIFSLVAHAREIDSPMHGG</sequence>
<reference evidence="3" key="1">
    <citation type="journal article" date="2019" name="Curr. Biol.">
        <title>Genome Sequence of Striga asiatica Provides Insight into the Evolution of Plant Parasitism.</title>
        <authorList>
            <person name="Yoshida S."/>
            <person name="Kim S."/>
            <person name="Wafula E.K."/>
            <person name="Tanskanen J."/>
            <person name="Kim Y.M."/>
            <person name="Honaas L."/>
            <person name="Yang Z."/>
            <person name="Spallek T."/>
            <person name="Conn C.E."/>
            <person name="Ichihashi Y."/>
            <person name="Cheong K."/>
            <person name="Cui S."/>
            <person name="Der J.P."/>
            <person name="Gundlach H."/>
            <person name="Jiao Y."/>
            <person name="Hori C."/>
            <person name="Ishida J.K."/>
            <person name="Kasahara H."/>
            <person name="Kiba T."/>
            <person name="Kim M.S."/>
            <person name="Koo N."/>
            <person name="Laohavisit A."/>
            <person name="Lee Y.H."/>
            <person name="Lumba S."/>
            <person name="McCourt P."/>
            <person name="Mortimer J.C."/>
            <person name="Mutuku J.M."/>
            <person name="Nomura T."/>
            <person name="Sasaki-Sekimoto Y."/>
            <person name="Seto Y."/>
            <person name="Wang Y."/>
            <person name="Wakatake T."/>
            <person name="Sakakibara H."/>
            <person name="Demura T."/>
            <person name="Yamaguchi S."/>
            <person name="Yoneyama K."/>
            <person name="Manabe R.I."/>
            <person name="Nelson D.C."/>
            <person name="Schulman A.H."/>
            <person name="Timko M.P."/>
            <person name="dePamphilis C.W."/>
            <person name="Choi D."/>
            <person name="Shirasu K."/>
        </authorList>
    </citation>
    <scope>NUCLEOTIDE SEQUENCE [LARGE SCALE GENOMIC DNA]</scope>
    <source>
        <strain evidence="3">cv. UVA1</strain>
    </source>
</reference>
<name>A0A5A7RE68_STRAF</name>
<keyword evidence="3" id="KW-1185">Reference proteome</keyword>
<dbReference type="Proteomes" id="UP000325081">
    <property type="component" value="Unassembled WGS sequence"/>
</dbReference>
<comment type="caution">
    <text evidence="2">The sequence shown here is derived from an EMBL/GenBank/DDBJ whole genome shotgun (WGS) entry which is preliminary data.</text>
</comment>
<evidence type="ECO:0000256" key="1">
    <source>
        <dbReference type="SAM" id="Phobius"/>
    </source>
</evidence>
<keyword evidence="1" id="KW-0472">Membrane</keyword>
<dbReference type="AlphaFoldDB" id="A0A5A7RE68"/>
<accession>A0A5A7RE68</accession>
<feature type="transmembrane region" description="Helical" evidence="1">
    <location>
        <begin position="34"/>
        <end position="54"/>
    </location>
</feature>
<evidence type="ECO:0000313" key="2">
    <source>
        <dbReference type="EMBL" id="GER54741.1"/>
    </source>
</evidence>
<proteinExistence type="predicted"/>
<keyword evidence="1" id="KW-0812">Transmembrane</keyword>
<protein>
    <submittedName>
        <fullName evidence="2">Pyridoxal-dependent decarboxylase</fullName>
    </submittedName>
</protein>